<dbReference type="GeneID" id="6084148"/>
<dbReference type="HOGENOM" id="CLU_035509_11_4_1"/>
<feature type="transmembrane region" description="Helical" evidence="1">
    <location>
        <begin position="97"/>
        <end position="118"/>
    </location>
</feature>
<protein>
    <submittedName>
        <fullName evidence="3">Predicted protein</fullName>
    </submittedName>
</protein>
<accession>B0DX50</accession>
<dbReference type="InterPro" id="IPR045340">
    <property type="entry name" value="DUF6533"/>
</dbReference>
<evidence type="ECO:0000313" key="3">
    <source>
        <dbReference type="EMBL" id="EDR00869.1"/>
    </source>
</evidence>
<evidence type="ECO:0000259" key="2">
    <source>
        <dbReference type="Pfam" id="PF20151"/>
    </source>
</evidence>
<dbReference type="InParanoid" id="B0DX50"/>
<proteinExistence type="predicted"/>
<evidence type="ECO:0000256" key="1">
    <source>
        <dbReference type="SAM" id="Phobius"/>
    </source>
</evidence>
<dbReference type="AlphaFoldDB" id="B0DX50"/>
<dbReference type="RefSeq" id="XP_001888463.1">
    <property type="nucleotide sequence ID" value="XM_001888428.1"/>
</dbReference>
<keyword evidence="1" id="KW-1133">Transmembrane helix</keyword>
<evidence type="ECO:0000313" key="4">
    <source>
        <dbReference type="Proteomes" id="UP000001194"/>
    </source>
</evidence>
<name>B0DX50_LACBS</name>
<dbReference type="Proteomes" id="UP000001194">
    <property type="component" value="Unassembled WGS sequence"/>
</dbReference>
<feature type="transmembrane region" description="Helical" evidence="1">
    <location>
        <begin position="124"/>
        <end position="147"/>
    </location>
</feature>
<sequence>MTSIAALIEALTKYVASARVVTSFDVLGVTIFVYDYFLTLGMEVEFVWSSKWGFMKVLYLLQRYLPFLDSVCLCLMHQLSADIDTRVCLIVESARGWLMIIGFALSELILTLRAWAVWERSMRVGIFLSVLFTLTLAAELAVTRLFLHGLRFSEKPYPEFVGCFITGANHLVSFNWIVLMIYEAVTLVLMIIPAIAAYRNGGNIPFYHVIYRDGLMVYVYLFTFSIINVVVVNTLPVRHTNNLRYRRRLKWFHRKSISICSHQWNVYSIQC</sequence>
<feature type="transmembrane region" description="Helical" evidence="1">
    <location>
        <begin position="176"/>
        <end position="198"/>
    </location>
</feature>
<reference evidence="3 4" key="1">
    <citation type="journal article" date="2008" name="Nature">
        <title>The genome of Laccaria bicolor provides insights into mycorrhizal symbiosis.</title>
        <authorList>
            <person name="Martin F."/>
            <person name="Aerts A."/>
            <person name="Ahren D."/>
            <person name="Brun A."/>
            <person name="Danchin E.G.J."/>
            <person name="Duchaussoy F."/>
            <person name="Gibon J."/>
            <person name="Kohler A."/>
            <person name="Lindquist E."/>
            <person name="Pereda V."/>
            <person name="Salamov A."/>
            <person name="Shapiro H.J."/>
            <person name="Wuyts J."/>
            <person name="Blaudez D."/>
            <person name="Buee M."/>
            <person name="Brokstein P."/>
            <person name="Canbaeck B."/>
            <person name="Cohen D."/>
            <person name="Courty P.E."/>
            <person name="Coutinho P.M."/>
            <person name="Delaruelle C."/>
            <person name="Detter J.C."/>
            <person name="Deveau A."/>
            <person name="DiFazio S."/>
            <person name="Duplessis S."/>
            <person name="Fraissinet-Tachet L."/>
            <person name="Lucic E."/>
            <person name="Frey-Klett P."/>
            <person name="Fourrey C."/>
            <person name="Feussner I."/>
            <person name="Gay G."/>
            <person name="Grimwood J."/>
            <person name="Hoegger P.J."/>
            <person name="Jain P."/>
            <person name="Kilaru S."/>
            <person name="Labbe J."/>
            <person name="Lin Y.C."/>
            <person name="Legue V."/>
            <person name="Le Tacon F."/>
            <person name="Marmeisse R."/>
            <person name="Melayah D."/>
            <person name="Montanini B."/>
            <person name="Muratet M."/>
            <person name="Nehls U."/>
            <person name="Niculita-Hirzel H."/>
            <person name="Oudot-Le Secq M.P."/>
            <person name="Peter M."/>
            <person name="Quesneville H."/>
            <person name="Rajashekar B."/>
            <person name="Reich M."/>
            <person name="Rouhier N."/>
            <person name="Schmutz J."/>
            <person name="Yin T."/>
            <person name="Chalot M."/>
            <person name="Henrissat B."/>
            <person name="Kuees U."/>
            <person name="Lucas S."/>
            <person name="Van de Peer Y."/>
            <person name="Podila G.K."/>
            <person name="Polle A."/>
            <person name="Pukkila P.J."/>
            <person name="Richardson P.M."/>
            <person name="Rouze P."/>
            <person name="Sanders I.R."/>
            <person name="Stajich J.E."/>
            <person name="Tunlid A."/>
            <person name="Tuskan G."/>
            <person name="Grigoriev I.V."/>
        </authorList>
    </citation>
    <scope>NUCLEOTIDE SEQUENCE [LARGE SCALE GENOMIC DNA]</scope>
    <source>
        <strain evidence="4">S238N-H82 / ATCC MYA-4686</strain>
    </source>
</reference>
<dbReference type="Pfam" id="PF20151">
    <property type="entry name" value="DUF6533"/>
    <property type="match status" value="1"/>
</dbReference>
<keyword evidence="1" id="KW-0812">Transmembrane</keyword>
<gene>
    <name evidence="3" type="ORF">LACBIDRAFT_312924</name>
</gene>
<feature type="transmembrane region" description="Helical" evidence="1">
    <location>
        <begin position="20"/>
        <end position="37"/>
    </location>
</feature>
<feature type="domain" description="DUF6533" evidence="2">
    <location>
        <begin position="29"/>
        <end position="68"/>
    </location>
</feature>
<feature type="transmembrane region" description="Helical" evidence="1">
    <location>
        <begin position="218"/>
        <end position="237"/>
    </location>
</feature>
<organism evidence="4">
    <name type="scientific">Laccaria bicolor (strain S238N-H82 / ATCC MYA-4686)</name>
    <name type="common">Bicoloured deceiver</name>
    <name type="synonym">Laccaria laccata var. bicolor</name>
    <dbReference type="NCBI Taxonomy" id="486041"/>
    <lineage>
        <taxon>Eukaryota</taxon>
        <taxon>Fungi</taxon>
        <taxon>Dikarya</taxon>
        <taxon>Basidiomycota</taxon>
        <taxon>Agaricomycotina</taxon>
        <taxon>Agaricomycetes</taxon>
        <taxon>Agaricomycetidae</taxon>
        <taxon>Agaricales</taxon>
        <taxon>Agaricineae</taxon>
        <taxon>Hydnangiaceae</taxon>
        <taxon>Laccaria</taxon>
    </lineage>
</organism>
<dbReference type="KEGG" id="lbc:LACBIDRAFT_312924"/>
<keyword evidence="4" id="KW-1185">Reference proteome</keyword>
<dbReference type="OrthoDB" id="3350812at2759"/>
<dbReference type="EMBL" id="DS547145">
    <property type="protein sequence ID" value="EDR00869.1"/>
    <property type="molecule type" value="Genomic_DNA"/>
</dbReference>
<keyword evidence="1" id="KW-0472">Membrane</keyword>